<dbReference type="InterPro" id="IPR046848">
    <property type="entry name" value="E_motif"/>
</dbReference>
<dbReference type="NCBIfam" id="TIGR00756">
    <property type="entry name" value="PPR"/>
    <property type="match status" value="6"/>
</dbReference>
<feature type="repeat" description="PPR" evidence="3">
    <location>
        <begin position="173"/>
        <end position="203"/>
    </location>
</feature>
<feature type="repeat" description="PPR" evidence="3">
    <location>
        <begin position="103"/>
        <end position="137"/>
    </location>
</feature>
<keyword evidence="2" id="KW-0809">Transit peptide</keyword>
<organism evidence="4 5">
    <name type="scientific">Ananas comosus</name>
    <name type="common">Pineapple</name>
    <name type="synonym">Ananas ananas</name>
    <dbReference type="NCBI Taxonomy" id="4615"/>
    <lineage>
        <taxon>Eukaryota</taxon>
        <taxon>Viridiplantae</taxon>
        <taxon>Streptophyta</taxon>
        <taxon>Embryophyta</taxon>
        <taxon>Tracheophyta</taxon>
        <taxon>Spermatophyta</taxon>
        <taxon>Magnoliopsida</taxon>
        <taxon>Liliopsida</taxon>
        <taxon>Poales</taxon>
        <taxon>Bromeliaceae</taxon>
        <taxon>Bromelioideae</taxon>
        <taxon>Ananas</taxon>
    </lineage>
</organism>
<dbReference type="InterPro" id="IPR011990">
    <property type="entry name" value="TPR-like_helical_dom_sf"/>
</dbReference>
<dbReference type="EMBL" id="LSRQ01008294">
    <property type="protein sequence ID" value="OAY63927.1"/>
    <property type="molecule type" value="Genomic_DNA"/>
</dbReference>
<dbReference type="PANTHER" id="PTHR47926">
    <property type="entry name" value="PENTATRICOPEPTIDE REPEAT-CONTAINING PROTEIN"/>
    <property type="match status" value="1"/>
</dbReference>
<dbReference type="Pfam" id="PF20431">
    <property type="entry name" value="E_motif"/>
    <property type="match status" value="1"/>
</dbReference>
<dbReference type="STRING" id="4615.A0A199UGD0"/>
<dbReference type="Gene3D" id="1.25.40.10">
    <property type="entry name" value="Tetratricopeptide repeat domain"/>
    <property type="match status" value="3"/>
</dbReference>
<evidence type="ECO:0000256" key="2">
    <source>
        <dbReference type="ARBA" id="ARBA00022946"/>
    </source>
</evidence>
<evidence type="ECO:0000256" key="3">
    <source>
        <dbReference type="PROSITE-ProRule" id="PRU00708"/>
    </source>
</evidence>
<proteinExistence type="predicted"/>
<name>A0A199UGD0_ANACO</name>
<dbReference type="Pfam" id="PF13041">
    <property type="entry name" value="PPR_2"/>
    <property type="match status" value="2"/>
</dbReference>
<dbReference type="GO" id="GO:0009451">
    <property type="term" value="P:RNA modification"/>
    <property type="evidence" value="ECO:0007669"/>
    <property type="project" value="InterPro"/>
</dbReference>
<evidence type="ECO:0000313" key="4">
    <source>
        <dbReference type="EMBL" id="OAY63927.1"/>
    </source>
</evidence>
<feature type="repeat" description="PPR" evidence="3">
    <location>
        <begin position="376"/>
        <end position="410"/>
    </location>
</feature>
<dbReference type="FunFam" id="1.25.40.10:FF:001093">
    <property type="entry name" value="Pentatricopeptide repeat-containing protein At2g34400"/>
    <property type="match status" value="1"/>
</dbReference>
<evidence type="ECO:0000313" key="5">
    <source>
        <dbReference type="Proteomes" id="UP000092600"/>
    </source>
</evidence>
<reference evidence="4 5" key="1">
    <citation type="journal article" date="2016" name="DNA Res.">
        <title>The draft genome of MD-2 pineapple using hybrid error correction of long reads.</title>
        <authorList>
            <person name="Redwan R.M."/>
            <person name="Saidin A."/>
            <person name="Kumar S.V."/>
        </authorList>
    </citation>
    <scope>NUCLEOTIDE SEQUENCE [LARGE SCALE GENOMIC DNA]</scope>
    <source>
        <strain evidence="5">cv. MD2</strain>
        <tissue evidence="4">Leaf</tissue>
    </source>
</reference>
<accession>A0A199UGD0</accession>
<dbReference type="GO" id="GO:0003723">
    <property type="term" value="F:RNA binding"/>
    <property type="evidence" value="ECO:0007669"/>
    <property type="project" value="InterPro"/>
</dbReference>
<comment type="caution">
    <text evidence="4">The sequence shown here is derived from an EMBL/GenBank/DDBJ whole genome shotgun (WGS) entry which is preliminary data.</text>
</comment>
<evidence type="ECO:0000256" key="1">
    <source>
        <dbReference type="ARBA" id="ARBA00022737"/>
    </source>
</evidence>
<dbReference type="Proteomes" id="UP000092600">
    <property type="component" value="Unassembled WGS sequence"/>
</dbReference>
<dbReference type="PANTHER" id="PTHR47926:SF487">
    <property type="entry name" value="REPEAT (TPR)-LIKE SUPERFAMILY PROTEIN, PUTATIVE-RELATED"/>
    <property type="match status" value="1"/>
</dbReference>
<dbReference type="InterPro" id="IPR002885">
    <property type="entry name" value="PPR_rpt"/>
</dbReference>
<dbReference type="AlphaFoldDB" id="A0A199UGD0"/>
<feature type="repeat" description="PPR" evidence="3">
    <location>
        <begin position="204"/>
        <end position="238"/>
    </location>
</feature>
<sequence length="556" mass="62514">MKRLVSKQILTMAACSCSPVDKENDLVAEERICTKARVCGLGLFEFGFFSSRSAVEEKRTRGDAAAEHFIWPPANNRQRRPFRHRLLFKFVLRRPKRMSGSSNVSRWIALIAKSSRQGFYKETLRLFHQMQSEGFGPHPFVLPNILKACAHLSDLRTGRLLHCLAVRHSLHCDAFVISALIDMYSKCSRLRLARQVFDEMAERDLVVWNSIISGYAHQGFPYHAMVLFVKVRFFGIEPDLVTWNALISGFSRLACDRFALELFRAMQIDGIKPDVVTWTSIICGLVLNFSYDKARGMFREMIVGARISPTAVTVSSLLPACANVADVRHGKEIHGYAVVLGVEEDMSVSSSLIDMYSKCGLILEAKRVFEKMGIRSTVTWNSMIFGLANSGHCHDAMSLFHRMHNEGVRADHLTFTAVFTACSHAGMVEIGRSLFRSMQEEYGIKPRLEHYACMVDLLGRAGKILEANNLIEEMPTKPDRFVWGALLGACRNHGNIELAEVAASRLLELEPESAAGCALLSNLLADAGREKDAIKLKKLMKRRRLRFSGCSWMQVA</sequence>
<gene>
    <name evidence="4" type="ORF">ACMD2_15674</name>
</gene>
<protein>
    <submittedName>
        <fullName evidence="4">Pentatricopeptide repeat-containing protein</fullName>
    </submittedName>
</protein>
<keyword evidence="1" id="KW-0677">Repeat</keyword>
<dbReference type="Pfam" id="PF01535">
    <property type="entry name" value="PPR"/>
    <property type="match status" value="5"/>
</dbReference>
<dbReference type="PROSITE" id="PS51375">
    <property type="entry name" value="PPR"/>
    <property type="match status" value="5"/>
</dbReference>
<dbReference type="InterPro" id="IPR046960">
    <property type="entry name" value="PPR_At4g14850-like_plant"/>
</dbReference>
<dbReference type="FunFam" id="1.25.40.10:FF:000682">
    <property type="entry name" value="Pentatricopeptide repeat-containing protein At3g16610"/>
    <property type="match status" value="1"/>
</dbReference>
<feature type="repeat" description="PPR" evidence="3">
    <location>
        <begin position="239"/>
        <end position="273"/>
    </location>
</feature>